<dbReference type="GO" id="GO:0046983">
    <property type="term" value="F:protein dimerization activity"/>
    <property type="evidence" value="ECO:0007669"/>
    <property type="project" value="InterPro"/>
</dbReference>
<dbReference type="InterPro" id="IPR050482">
    <property type="entry name" value="Sensor_HK_TwoCompSys"/>
</dbReference>
<keyword evidence="9" id="KW-0472">Membrane</keyword>
<keyword evidence="9" id="KW-1133">Transmembrane helix</keyword>
<evidence type="ECO:0000256" key="2">
    <source>
        <dbReference type="ARBA" id="ARBA00012438"/>
    </source>
</evidence>
<dbReference type="CDD" id="cd16917">
    <property type="entry name" value="HATPase_UhpB-NarQ-NarX-like"/>
    <property type="match status" value="1"/>
</dbReference>
<name>A0A5B2WH35_9PSEU</name>
<evidence type="ECO:0000256" key="8">
    <source>
        <dbReference type="ARBA" id="ARBA00023012"/>
    </source>
</evidence>
<sequence length="373" mass="39130">MHVVRGARIPRQARLDVLSAGLFAAAVVAGTIAVSSAQSTRSIPLDALGVTLLIAAAAVTMGLRRVAPLGALAGAVVLVNGYLLACYPYGPVLLCLVIAVFEVARQQTLVRSAAACGLAAALASGTVLVRVLGDQHEPGLLALVWSSWIVLPWSLGALVHVRDAARRRARDDLISRTALEERIRMAGEVHDIAGHGFALITMQAGVALLAFEEQPDQARRSLEAVRDTSASALADLRGMLEAFHPEKSGLTGLAELIDRVRTGGLPVDITVDGLIPEPLAATVYRVVQEGLTNVLVHAGPTIARVTIGRRDAGLFVEVTDRGRGTPATVAPPGRGLTGMRRRVEELHGHLEAGPRDGGGFRVAARVPLPEAES</sequence>
<dbReference type="GO" id="GO:0016020">
    <property type="term" value="C:membrane"/>
    <property type="evidence" value="ECO:0007669"/>
    <property type="project" value="InterPro"/>
</dbReference>
<feature type="transmembrane region" description="Helical" evidence="9">
    <location>
        <begin position="47"/>
        <end position="67"/>
    </location>
</feature>
<protein>
    <recommendedName>
        <fullName evidence="2">histidine kinase</fullName>
        <ecNumber evidence="2">2.7.13.3</ecNumber>
    </recommendedName>
</protein>
<dbReference type="GO" id="GO:0000155">
    <property type="term" value="F:phosphorelay sensor kinase activity"/>
    <property type="evidence" value="ECO:0007669"/>
    <property type="project" value="InterPro"/>
</dbReference>
<evidence type="ECO:0000259" key="11">
    <source>
        <dbReference type="Pfam" id="PF07730"/>
    </source>
</evidence>
<accession>A0A5B2WH35</accession>
<evidence type="ECO:0000313" key="12">
    <source>
        <dbReference type="EMBL" id="KAA2250715.1"/>
    </source>
</evidence>
<evidence type="ECO:0000313" key="13">
    <source>
        <dbReference type="Proteomes" id="UP000323454"/>
    </source>
</evidence>
<dbReference type="RefSeq" id="WP_149854925.1">
    <property type="nucleotide sequence ID" value="NZ_VUOB01000092.1"/>
</dbReference>
<feature type="transmembrane region" description="Helical" evidence="9">
    <location>
        <begin position="79"/>
        <end position="101"/>
    </location>
</feature>
<evidence type="ECO:0000256" key="5">
    <source>
        <dbReference type="ARBA" id="ARBA00022741"/>
    </source>
</evidence>
<feature type="transmembrane region" description="Helical" evidence="9">
    <location>
        <begin position="139"/>
        <end position="161"/>
    </location>
</feature>
<gene>
    <name evidence="12" type="ORF">F0L68_38830</name>
</gene>
<feature type="transmembrane region" description="Helical" evidence="9">
    <location>
        <begin position="17"/>
        <end position="35"/>
    </location>
</feature>
<feature type="transmembrane region" description="Helical" evidence="9">
    <location>
        <begin position="113"/>
        <end position="133"/>
    </location>
</feature>
<dbReference type="AlphaFoldDB" id="A0A5B2WH35"/>
<dbReference type="InterPro" id="IPR011712">
    <property type="entry name" value="Sig_transdc_His_kin_sub3_dim/P"/>
</dbReference>
<dbReference type="EC" id="2.7.13.3" evidence="2"/>
<dbReference type="OrthoDB" id="227596at2"/>
<dbReference type="SUPFAM" id="SSF55874">
    <property type="entry name" value="ATPase domain of HSP90 chaperone/DNA topoisomerase II/histidine kinase"/>
    <property type="match status" value="1"/>
</dbReference>
<dbReference type="EMBL" id="VUOB01000092">
    <property type="protein sequence ID" value="KAA2250715.1"/>
    <property type="molecule type" value="Genomic_DNA"/>
</dbReference>
<keyword evidence="6 12" id="KW-0418">Kinase</keyword>
<evidence type="ECO:0000256" key="9">
    <source>
        <dbReference type="SAM" id="Phobius"/>
    </source>
</evidence>
<dbReference type="InterPro" id="IPR003594">
    <property type="entry name" value="HATPase_dom"/>
</dbReference>
<organism evidence="12 13">
    <name type="scientific">Solihabitans fulvus</name>
    <dbReference type="NCBI Taxonomy" id="1892852"/>
    <lineage>
        <taxon>Bacteria</taxon>
        <taxon>Bacillati</taxon>
        <taxon>Actinomycetota</taxon>
        <taxon>Actinomycetes</taxon>
        <taxon>Pseudonocardiales</taxon>
        <taxon>Pseudonocardiaceae</taxon>
        <taxon>Solihabitans</taxon>
    </lineage>
</organism>
<keyword evidence="9" id="KW-0812">Transmembrane</keyword>
<reference evidence="12 13" key="1">
    <citation type="submission" date="2019-09" db="EMBL/GenBank/DDBJ databases">
        <title>Goodfellowia gen. nov., a new genus of the Pseudonocardineae related to Actinoalloteichus, containing Goodfellowia coeruleoviolacea gen. nov., comb. nov. gen. nov., comb. nov.</title>
        <authorList>
            <person name="Labeda D."/>
        </authorList>
    </citation>
    <scope>NUCLEOTIDE SEQUENCE [LARGE SCALE GENOMIC DNA]</scope>
    <source>
        <strain evidence="12 13">AN110305</strain>
    </source>
</reference>
<evidence type="ECO:0000256" key="7">
    <source>
        <dbReference type="ARBA" id="ARBA00022840"/>
    </source>
</evidence>
<dbReference type="GO" id="GO:0005524">
    <property type="term" value="F:ATP binding"/>
    <property type="evidence" value="ECO:0007669"/>
    <property type="project" value="UniProtKB-KW"/>
</dbReference>
<feature type="domain" description="Signal transduction histidine kinase subgroup 3 dimerisation and phosphoacceptor" evidence="11">
    <location>
        <begin position="181"/>
        <end position="246"/>
    </location>
</feature>
<evidence type="ECO:0000259" key="10">
    <source>
        <dbReference type="Pfam" id="PF02518"/>
    </source>
</evidence>
<dbReference type="PANTHER" id="PTHR24421:SF10">
    <property type="entry name" value="NITRATE_NITRITE SENSOR PROTEIN NARQ"/>
    <property type="match status" value="1"/>
</dbReference>
<keyword evidence="3" id="KW-0597">Phosphoprotein</keyword>
<evidence type="ECO:0000256" key="1">
    <source>
        <dbReference type="ARBA" id="ARBA00000085"/>
    </source>
</evidence>
<evidence type="ECO:0000256" key="4">
    <source>
        <dbReference type="ARBA" id="ARBA00022679"/>
    </source>
</evidence>
<dbReference type="PANTHER" id="PTHR24421">
    <property type="entry name" value="NITRATE/NITRITE SENSOR PROTEIN NARX-RELATED"/>
    <property type="match status" value="1"/>
</dbReference>
<keyword evidence="13" id="KW-1185">Reference proteome</keyword>
<keyword evidence="8" id="KW-0902">Two-component regulatory system</keyword>
<dbReference type="InterPro" id="IPR036890">
    <property type="entry name" value="HATPase_C_sf"/>
</dbReference>
<dbReference type="Pfam" id="PF02518">
    <property type="entry name" value="HATPase_c"/>
    <property type="match status" value="1"/>
</dbReference>
<keyword evidence="7" id="KW-0067">ATP-binding</keyword>
<dbReference type="Proteomes" id="UP000323454">
    <property type="component" value="Unassembled WGS sequence"/>
</dbReference>
<comment type="caution">
    <text evidence="12">The sequence shown here is derived from an EMBL/GenBank/DDBJ whole genome shotgun (WGS) entry which is preliminary data.</text>
</comment>
<dbReference type="Gene3D" id="3.30.565.10">
    <property type="entry name" value="Histidine kinase-like ATPase, C-terminal domain"/>
    <property type="match status" value="1"/>
</dbReference>
<feature type="domain" description="Histidine kinase/HSP90-like ATPase" evidence="10">
    <location>
        <begin position="282"/>
        <end position="369"/>
    </location>
</feature>
<evidence type="ECO:0000256" key="3">
    <source>
        <dbReference type="ARBA" id="ARBA00022553"/>
    </source>
</evidence>
<evidence type="ECO:0000256" key="6">
    <source>
        <dbReference type="ARBA" id="ARBA00022777"/>
    </source>
</evidence>
<dbReference type="Gene3D" id="1.20.5.1930">
    <property type="match status" value="1"/>
</dbReference>
<keyword evidence="4" id="KW-0808">Transferase</keyword>
<dbReference type="Pfam" id="PF07730">
    <property type="entry name" value="HisKA_3"/>
    <property type="match status" value="1"/>
</dbReference>
<reference evidence="12 13" key="2">
    <citation type="submission" date="2019-09" db="EMBL/GenBank/DDBJ databases">
        <authorList>
            <person name="Jin C."/>
        </authorList>
    </citation>
    <scope>NUCLEOTIDE SEQUENCE [LARGE SCALE GENOMIC DNA]</scope>
    <source>
        <strain evidence="12 13">AN110305</strain>
    </source>
</reference>
<keyword evidence="5" id="KW-0547">Nucleotide-binding</keyword>
<comment type="catalytic activity">
    <reaction evidence="1">
        <text>ATP + protein L-histidine = ADP + protein N-phospho-L-histidine.</text>
        <dbReference type="EC" id="2.7.13.3"/>
    </reaction>
</comment>
<proteinExistence type="predicted"/>